<dbReference type="AlphaFoldDB" id="A0AAD2GAY2"/>
<accession>A0AAD2GAY2</accession>
<dbReference type="SUPFAM" id="SSF50965">
    <property type="entry name" value="Galactose oxidase, central domain"/>
    <property type="match status" value="1"/>
</dbReference>
<evidence type="ECO:0000313" key="3">
    <source>
        <dbReference type="Proteomes" id="UP001295423"/>
    </source>
</evidence>
<reference evidence="2" key="1">
    <citation type="submission" date="2023-08" db="EMBL/GenBank/DDBJ databases">
        <authorList>
            <person name="Audoor S."/>
            <person name="Bilcke G."/>
        </authorList>
    </citation>
    <scope>NUCLEOTIDE SEQUENCE</scope>
</reference>
<feature type="region of interest" description="Disordered" evidence="1">
    <location>
        <begin position="104"/>
        <end position="129"/>
    </location>
</feature>
<gene>
    <name evidence="2" type="ORF">CYCCA115_LOCUS23098</name>
</gene>
<protein>
    <submittedName>
        <fullName evidence="2">Uncharacterized protein</fullName>
    </submittedName>
</protein>
<dbReference type="EMBL" id="CAKOGP040002369">
    <property type="protein sequence ID" value="CAJ1968139.1"/>
    <property type="molecule type" value="Genomic_DNA"/>
</dbReference>
<sequence length="172" mass="18319">MEWIQLGQGFKFKVYDEEVVYGSMLSLPSSGSILAIGSRGSATLDGLPVAVYTLADGTWVELDGLVANSNGNRVSLSSDGSAFLIGRSWESSFVSIYSLNYSRETTPTDGPTPSRALSPSSGPSGMAPTARPTTSGCIGNLHWIVICSLAILLPCRFLCRTLPSFFSYFGTK</sequence>
<proteinExistence type="predicted"/>
<dbReference type="Proteomes" id="UP001295423">
    <property type="component" value="Unassembled WGS sequence"/>
</dbReference>
<name>A0AAD2GAY2_9STRA</name>
<comment type="caution">
    <text evidence="2">The sequence shown here is derived from an EMBL/GenBank/DDBJ whole genome shotgun (WGS) entry which is preliminary data.</text>
</comment>
<evidence type="ECO:0000256" key="1">
    <source>
        <dbReference type="SAM" id="MobiDB-lite"/>
    </source>
</evidence>
<feature type="compositionally biased region" description="Polar residues" evidence="1">
    <location>
        <begin position="104"/>
        <end position="123"/>
    </location>
</feature>
<keyword evidence="3" id="KW-1185">Reference proteome</keyword>
<dbReference type="InterPro" id="IPR011043">
    <property type="entry name" value="Gal_Oxase/kelch_b-propeller"/>
</dbReference>
<evidence type="ECO:0000313" key="2">
    <source>
        <dbReference type="EMBL" id="CAJ1968139.1"/>
    </source>
</evidence>
<organism evidence="2 3">
    <name type="scientific">Cylindrotheca closterium</name>
    <dbReference type="NCBI Taxonomy" id="2856"/>
    <lineage>
        <taxon>Eukaryota</taxon>
        <taxon>Sar</taxon>
        <taxon>Stramenopiles</taxon>
        <taxon>Ochrophyta</taxon>
        <taxon>Bacillariophyta</taxon>
        <taxon>Bacillariophyceae</taxon>
        <taxon>Bacillariophycidae</taxon>
        <taxon>Bacillariales</taxon>
        <taxon>Bacillariaceae</taxon>
        <taxon>Cylindrotheca</taxon>
    </lineage>
</organism>